<feature type="domain" description="TY-Chap N-terminal" evidence="3">
    <location>
        <begin position="1"/>
        <end position="120"/>
    </location>
</feature>
<accession>D1ABD7</accession>
<feature type="compositionally biased region" description="Low complexity" evidence="1">
    <location>
        <begin position="167"/>
        <end position="197"/>
    </location>
</feature>
<feature type="domain" description="SseB protein N-terminal" evidence="2">
    <location>
        <begin position="210"/>
        <end position="319"/>
    </location>
</feature>
<feature type="region of interest" description="Disordered" evidence="1">
    <location>
        <begin position="144"/>
        <end position="207"/>
    </location>
</feature>
<reference evidence="4 5" key="1">
    <citation type="journal article" date="2011" name="Stand. Genomic Sci.">
        <title>Complete genome sequence of Thermomonospora curvata type strain (B9).</title>
        <authorList>
            <person name="Chertkov O."/>
            <person name="Sikorski J."/>
            <person name="Nolan M."/>
            <person name="Lapidus A."/>
            <person name="Lucas S."/>
            <person name="Del Rio T.G."/>
            <person name="Tice H."/>
            <person name="Cheng J.F."/>
            <person name="Goodwin L."/>
            <person name="Pitluck S."/>
            <person name="Liolios K."/>
            <person name="Ivanova N."/>
            <person name="Mavromatis K."/>
            <person name="Mikhailova N."/>
            <person name="Ovchinnikova G."/>
            <person name="Pati A."/>
            <person name="Chen A."/>
            <person name="Palaniappan K."/>
            <person name="Djao O.D."/>
            <person name="Land M."/>
            <person name="Hauser L."/>
            <person name="Chang Y.J."/>
            <person name="Jeffries C.D."/>
            <person name="Brettin T."/>
            <person name="Han C."/>
            <person name="Detter J.C."/>
            <person name="Rohde M."/>
            <person name="Goker M."/>
            <person name="Woyke T."/>
            <person name="Bristow J."/>
            <person name="Eisen J.A."/>
            <person name="Markowitz V."/>
            <person name="Hugenholtz P."/>
            <person name="Klenk H.P."/>
            <person name="Kyrpides N.C."/>
        </authorList>
    </citation>
    <scope>NUCLEOTIDE SEQUENCE [LARGE SCALE GENOMIC DNA]</scope>
    <source>
        <strain evidence="5">ATCC 19995 / DSM 43183 / JCM 3096 / KCTC 9072 / NBRC 15933 / NCIMB 10081 / Henssen B9</strain>
    </source>
</reference>
<feature type="compositionally biased region" description="Low complexity" evidence="1">
    <location>
        <begin position="502"/>
        <end position="512"/>
    </location>
</feature>
<dbReference type="AlphaFoldDB" id="D1ABD7"/>
<feature type="compositionally biased region" description="Basic residues" evidence="1">
    <location>
        <begin position="699"/>
        <end position="714"/>
    </location>
</feature>
<dbReference type="STRING" id="471852.Tcur_1597"/>
<feature type="compositionally biased region" description="Basic and acidic residues" evidence="1">
    <location>
        <begin position="669"/>
        <end position="685"/>
    </location>
</feature>
<feature type="compositionally biased region" description="Low complexity" evidence="1">
    <location>
        <begin position="599"/>
        <end position="624"/>
    </location>
</feature>
<dbReference type="eggNOG" id="COG3266">
    <property type="taxonomic scope" value="Bacteria"/>
</dbReference>
<evidence type="ECO:0000313" key="4">
    <source>
        <dbReference type="EMBL" id="ACY97173.1"/>
    </source>
</evidence>
<dbReference type="Pfam" id="PF22552">
    <property type="entry name" value="TY-Chap3"/>
    <property type="match status" value="1"/>
</dbReference>
<dbReference type="EMBL" id="CP001738">
    <property type="protein sequence ID" value="ACY97173.1"/>
    <property type="molecule type" value="Genomic_DNA"/>
</dbReference>
<dbReference type="Proteomes" id="UP000001918">
    <property type="component" value="Chromosome"/>
</dbReference>
<dbReference type="HOGENOM" id="CLU_365585_0_0_11"/>
<evidence type="ECO:0000259" key="3">
    <source>
        <dbReference type="Pfam" id="PF22552"/>
    </source>
</evidence>
<dbReference type="InterPro" id="IPR009839">
    <property type="entry name" value="SseB_N"/>
</dbReference>
<gene>
    <name evidence="4" type="ordered locus">Tcur_1597</name>
</gene>
<feature type="compositionally biased region" description="Low complexity" evidence="1">
    <location>
        <begin position="395"/>
        <end position="414"/>
    </location>
</feature>
<dbReference type="Pfam" id="PF07179">
    <property type="entry name" value="SseB"/>
    <property type="match status" value="1"/>
</dbReference>
<name>D1ABD7_THECD</name>
<evidence type="ECO:0000256" key="1">
    <source>
        <dbReference type="SAM" id="MobiDB-lite"/>
    </source>
</evidence>
<evidence type="ECO:0000313" key="5">
    <source>
        <dbReference type="Proteomes" id="UP000001918"/>
    </source>
</evidence>
<organism evidence="4 5">
    <name type="scientific">Thermomonospora curvata (strain ATCC 19995 / DSM 43183 / JCM 3096 / KCTC 9072 / NBRC 15933 / NCIMB 10081 / Henssen B9)</name>
    <dbReference type="NCBI Taxonomy" id="471852"/>
    <lineage>
        <taxon>Bacteria</taxon>
        <taxon>Bacillati</taxon>
        <taxon>Actinomycetota</taxon>
        <taxon>Actinomycetes</taxon>
        <taxon>Streptosporangiales</taxon>
        <taxon>Thermomonosporaceae</taxon>
        <taxon>Thermomonospora</taxon>
    </lineage>
</organism>
<feature type="region of interest" description="Disordered" evidence="1">
    <location>
        <begin position="324"/>
        <end position="738"/>
    </location>
</feature>
<dbReference type="KEGG" id="tcu:Tcur_1597"/>
<keyword evidence="5" id="KW-1185">Reference proteome</keyword>
<protein>
    <submittedName>
        <fullName evidence="4">Uncharacterized protein</fullName>
    </submittedName>
</protein>
<proteinExistence type="predicted"/>
<feature type="compositionally biased region" description="Low complexity" evidence="1">
    <location>
        <begin position="540"/>
        <end position="573"/>
    </location>
</feature>
<feature type="compositionally biased region" description="Polar residues" evidence="1">
    <location>
        <begin position="431"/>
        <end position="441"/>
    </location>
</feature>
<evidence type="ECO:0000259" key="2">
    <source>
        <dbReference type="Pfam" id="PF07179"/>
    </source>
</evidence>
<sequence>MEWSEFAQRLGRELAGLDRDTILIIRERAESRHYVQAMREADRLYAEAVSNFFLEGPLLLTPADEEVLRETGWRPPSDPGPRNWWTELPSFATVADHFRLADMMVHALRDVQGVRRPSDLVHESFHRLGTTGLIELVDLGIPPADPARVTERRSTPAPVSPQPPAAPAGDPAAEGPAASVNGVAQGAASAPPAQAGSDPLAQADPDGGELERRLAEAKRQGDHVTYFDLLLRSDLVLPLPEEPGAADPVTTTIAGTTYVVAFSSVGAMTAAMRPGSPTPPPHRLVSFGTLAATWPNPSWSLAVNAGLPSEILLDAAAIARLDQSRRTAGQPASPASLPTEPFSPEAAGPQQAPSPNGGTPPQAALPPDASVPPSRHATGSSPLPPDDHAASPRHAASIPQGAGPQPGGPAAPSQHTTPGGGIPVPDAHTGPQPTASDGQPTPNSPALVPNAGTGPQPTLGEHTTPGGVPAPHSGPAAQDDRTASPRHTASEGDVPPPEAHTGPQPAMPGGHAAPHHRAPHAGTGPQPTLGEHATPGGGVPTPATHTGPHPAADSASPQGVSSGSGVPAAEAPSGPQPAGVGVPRPQDSGPQPVPGDGGSAPEAASGPQPAGAPFAQATGPQPAGHAVPGVPEGLGAPGRRTGPDTAGDRATSAPDDADERLAGGRHRRGPAERSHPLRGGGERPCRAGRTTGCGSRAPRPTRRPGGPHRGTVRRRQGDTAPSGRPDMGGPGGRHPVPAACGLRRRRRRLGAHAGGCHRGTRMK</sequence>
<dbReference type="InterPro" id="IPR054344">
    <property type="entry name" value="TY-Chap_N"/>
</dbReference>